<reference evidence="4" key="1">
    <citation type="submission" date="2016-10" db="EMBL/GenBank/DDBJ databases">
        <authorList>
            <person name="Varghese N."/>
            <person name="Submissions S."/>
        </authorList>
    </citation>
    <scope>NUCLEOTIDE SEQUENCE [LARGE SCALE GENOMIC DNA]</scope>
    <source>
        <strain>GEY</strain>
        <strain evidence="4">DSM 9560</strain>
    </source>
</reference>
<evidence type="ECO:0000256" key="1">
    <source>
        <dbReference type="SAM" id="SignalP"/>
    </source>
</evidence>
<feature type="domain" description="DUF4440" evidence="2">
    <location>
        <begin position="30"/>
        <end position="149"/>
    </location>
</feature>
<dbReference type="InterPro" id="IPR027843">
    <property type="entry name" value="DUF4440"/>
</dbReference>
<dbReference type="RefSeq" id="WP_091548288.1">
    <property type="nucleotide sequence ID" value="NZ_FONY01000029.1"/>
</dbReference>
<dbReference type="EMBL" id="FONY01000029">
    <property type="protein sequence ID" value="SFF37834.1"/>
    <property type="molecule type" value="Genomic_DNA"/>
</dbReference>
<dbReference type="NCBIfam" id="TIGR02246">
    <property type="entry name" value="SgcJ/EcaC family oxidoreductase"/>
    <property type="match status" value="1"/>
</dbReference>
<gene>
    <name evidence="3" type="ORF">SAMN04488541_102926</name>
</gene>
<proteinExistence type="predicted"/>
<dbReference type="STRING" id="1003.SAMN04488541_102926"/>
<dbReference type="AlphaFoldDB" id="A0A1I2I6J4"/>
<keyword evidence="4" id="KW-1185">Reference proteome</keyword>
<evidence type="ECO:0000313" key="4">
    <source>
        <dbReference type="Proteomes" id="UP000199513"/>
    </source>
</evidence>
<dbReference type="InterPro" id="IPR011944">
    <property type="entry name" value="Steroid_delta5-4_isomerase"/>
</dbReference>
<evidence type="ECO:0000313" key="3">
    <source>
        <dbReference type="EMBL" id="SFF37834.1"/>
    </source>
</evidence>
<protein>
    <recommendedName>
        <fullName evidence="2">DUF4440 domain-containing protein</fullName>
    </recommendedName>
</protein>
<name>A0A1I2I6J4_9BACT</name>
<dbReference type="InterPro" id="IPR032710">
    <property type="entry name" value="NTF2-like_dom_sf"/>
</dbReference>
<dbReference type="OrthoDB" id="582586at2"/>
<dbReference type="Proteomes" id="UP000199513">
    <property type="component" value="Unassembled WGS sequence"/>
</dbReference>
<sequence>MKNIIFLALFCWLGMTWAVAQNAEDEKAVKATISKMQDLWNKHDINAYNGLHTEDATLVNPEGVFCANKTEIVKMHLAANEAYFKFTSLVIDIQKMRFVSPEVALVNVKYNITMTGEATMADGTKANKGDKHSVAILHVLVKKNGTWQISATQVTIIQAPAK</sequence>
<accession>A0A1I2I6J4</accession>
<evidence type="ECO:0000259" key="2">
    <source>
        <dbReference type="Pfam" id="PF14534"/>
    </source>
</evidence>
<feature type="chain" id="PRO_5011618158" description="DUF4440 domain-containing protein" evidence="1">
    <location>
        <begin position="21"/>
        <end position="162"/>
    </location>
</feature>
<dbReference type="Pfam" id="PF14534">
    <property type="entry name" value="DUF4440"/>
    <property type="match status" value="1"/>
</dbReference>
<feature type="signal peptide" evidence="1">
    <location>
        <begin position="1"/>
        <end position="20"/>
    </location>
</feature>
<dbReference type="SUPFAM" id="SSF54427">
    <property type="entry name" value="NTF2-like"/>
    <property type="match status" value="1"/>
</dbReference>
<dbReference type="Gene3D" id="3.10.450.50">
    <property type="match status" value="1"/>
</dbReference>
<organism evidence="3 4">
    <name type="scientific">Thermoflexibacter ruber</name>
    <dbReference type="NCBI Taxonomy" id="1003"/>
    <lineage>
        <taxon>Bacteria</taxon>
        <taxon>Pseudomonadati</taxon>
        <taxon>Bacteroidota</taxon>
        <taxon>Cytophagia</taxon>
        <taxon>Cytophagales</taxon>
        <taxon>Thermoflexibacteraceae</taxon>
        <taxon>Thermoflexibacter</taxon>
    </lineage>
</organism>
<keyword evidence="1" id="KW-0732">Signal</keyword>